<reference evidence="1 2" key="1">
    <citation type="submission" date="2017-06" db="EMBL/GenBank/DDBJ databases">
        <title>Description of Rhodopirellula bahusiensis sp. nov.</title>
        <authorList>
            <person name="Kizina J."/>
            <person name="Harder J."/>
        </authorList>
    </citation>
    <scope>NUCLEOTIDE SEQUENCE [LARGE SCALE GENOMIC DNA]</scope>
    <source>
        <strain evidence="1 2">SWK21</strain>
    </source>
</reference>
<evidence type="ECO:0000313" key="1">
    <source>
        <dbReference type="EMBL" id="PHQ37140.1"/>
    </source>
</evidence>
<dbReference type="AlphaFoldDB" id="A0A2G1WE85"/>
<dbReference type="Proteomes" id="UP000225740">
    <property type="component" value="Unassembled WGS sequence"/>
</dbReference>
<organism evidence="1 2">
    <name type="scientific">Rhodopirellula bahusiensis</name>
    <dbReference type="NCBI Taxonomy" id="2014065"/>
    <lineage>
        <taxon>Bacteria</taxon>
        <taxon>Pseudomonadati</taxon>
        <taxon>Planctomycetota</taxon>
        <taxon>Planctomycetia</taxon>
        <taxon>Pirellulales</taxon>
        <taxon>Pirellulaceae</taxon>
        <taxon>Rhodopirellula</taxon>
    </lineage>
</organism>
<keyword evidence="2" id="KW-1185">Reference proteome</keyword>
<evidence type="ECO:0000313" key="2">
    <source>
        <dbReference type="Proteomes" id="UP000225740"/>
    </source>
</evidence>
<comment type="caution">
    <text evidence="1">The sequence shown here is derived from an EMBL/GenBank/DDBJ whole genome shotgun (WGS) entry which is preliminary data.</text>
</comment>
<dbReference type="EMBL" id="NIZW01000001">
    <property type="protein sequence ID" value="PHQ37140.1"/>
    <property type="molecule type" value="Genomic_DNA"/>
</dbReference>
<sequence length="71" mass="8181">MFKVKNHEEFAEYTVLGIPGRQKARKSTFYFKTESRETLPSSKEELHDTTFCWSEPRSAFNTKGQGSSTNT</sequence>
<accession>A0A2G1WE85</accession>
<proteinExistence type="predicted"/>
<protein>
    <submittedName>
        <fullName evidence="1">Uncharacterized protein</fullName>
    </submittedName>
</protein>
<gene>
    <name evidence="1" type="ORF">CEE69_01945</name>
</gene>
<name>A0A2G1WE85_9BACT</name>